<dbReference type="Pfam" id="PF00462">
    <property type="entry name" value="Glutaredoxin"/>
    <property type="match status" value="1"/>
</dbReference>
<dbReference type="Gene3D" id="3.40.30.10">
    <property type="entry name" value="Glutaredoxin"/>
    <property type="match status" value="1"/>
</dbReference>
<dbReference type="PANTHER" id="PTHR10293">
    <property type="entry name" value="GLUTAREDOXIN FAMILY MEMBER"/>
    <property type="match status" value="1"/>
</dbReference>
<evidence type="ECO:0000313" key="8">
    <source>
        <dbReference type="Proteomes" id="UP000198575"/>
    </source>
</evidence>
<dbReference type="Gene3D" id="3.40.250.10">
    <property type="entry name" value="Rhodanese-like domain"/>
    <property type="match status" value="1"/>
</dbReference>
<dbReference type="OrthoDB" id="9804115at2"/>
<dbReference type="Pfam" id="PF00581">
    <property type="entry name" value="Rhodanese"/>
    <property type="match status" value="1"/>
</dbReference>
<dbReference type="GO" id="GO:0051537">
    <property type="term" value="F:2 iron, 2 sulfur cluster binding"/>
    <property type="evidence" value="ECO:0007669"/>
    <property type="project" value="UniProtKB-KW"/>
</dbReference>
<feature type="domain" description="Rhodanese" evidence="6">
    <location>
        <begin position="218"/>
        <end position="305"/>
    </location>
</feature>
<dbReference type="SMART" id="SM00450">
    <property type="entry name" value="RHOD"/>
    <property type="match status" value="1"/>
</dbReference>
<gene>
    <name evidence="7" type="ORF">SAMN05216289_102146</name>
</gene>
<dbReference type="STRING" id="578942.SAMN05216289_102146"/>
<dbReference type="InterPro" id="IPR036249">
    <property type="entry name" value="Thioredoxin-like_sf"/>
</dbReference>
<dbReference type="RefSeq" id="WP_092404382.1">
    <property type="nucleotide sequence ID" value="NZ_FOVF01000002.1"/>
</dbReference>
<evidence type="ECO:0000256" key="3">
    <source>
        <dbReference type="ARBA" id="ARBA00023004"/>
    </source>
</evidence>
<organism evidence="7 8">
    <name type="scientific">Dokdonella immobilis</name>
    <dbReference type="NCBI Taxonomy" id="578942"/>
    <lineage>
        <taxon>Bacteria</taxon>
        <taxon>Pseudomonadati</taxon>
        <taxon>Pseudomonadota</taxon>
        <taxon>Gammaproteobacteria</taxon>
        <taxon>Lysobacterales</taxon>
        <taxon>Rhodanobacteraceae</taxon>
        <taxon>Dokdonella</taxon>
    </lineage>
</organism>
<dbReference type="EMBL" id="FOVF01000002">
    <property type="protein sequence ID" value="SFN01172.1"/>
    <property type="molecule type" value="Genomic_DNA"/>
</dbReference>
<name>A0A1I4VJ21_9GAMM</name>
<dbReference type="Proteomes" id="UP000198575">
    <property type="component" value="Unassembled WGS sequence"/>
</dbReference>
<keyword evidence="1" id="KW-0001">2Fe-2S</keyword>
<reference evidence="7 8" key="1">
    <citation type="submission" date="2016-10" db="EMBL/GenBank/DDBJ databases">
        <authorList>
            <person name="de Groot N.N."/>
        </authorList>
    </citation>
    <scope>NUCLEOTIDE SEQUENCE [LARGE SCALE GENOMIC DNA]</scope>
    <source>
        <strain evidence="7 8">CGMCC 1.7659</strain>
    </source>
</reference>
<dbReference type="NCBIfam" id="TIGR00365">
    <property type="entry name" value="Grx4 family monothiol glutaredoxin"/>
    <property type="match status" value="1"/>
</dbReference>
<keyword evidence="3" id="KW-0408">Iron</keyword>
<dbReference type="SUPFAM" id="SSF52821">
    <property type="entry name" value="Rhodanese/Cell cycle control phosphatase"/>
    <property type="match status" value="1"/>
</dbReference>
<dbReference type="InterPro" id="IPR004480">
    <property type="entry name" value="Monothiol_GRX-rel"/>
</dbReference>
<proteinExistence type="predicted"/>
<keyword evidence="2" id="KW-0479">Metal-binding</keyword>
<accession>A0A1I4VJ21</accession>
<protein>
    <submittedName>
        <fullName evidence="7">Monothiol glutaredoxin</fullName>
    </submittedName>
</protein>
<dbReference type="InterPro" id="IPR035903">
    <property type="entry name" value="HesB-like_dom_sf"/>
</dbReference>
<dbReference type="PROSITE" id="PS50206">
    <property type="entry name" value="RHODANESE_3"/>
    <property type="match status" value="1"/>
</dbReference>
<keyword evidence="5" id="KW-0676">Redox-active center</keyword>
<dbReference type="AlphaFoldDB" id="A0A1I4VJ21"/>
<dbReference type="InterPro" id="IPR001763">
    <property type="entry name" value="Rhodanese-like_dom"/>
</dbReference>
<evidence type="ECO:0000313" key="7">
    <source>
        <dbReference type="EMBL" id="SFN01172.1"/>
    </source>
</evidence>
<keyword evidence="4" id="KW-0411">Iron-sulfur</keyword>
<dbReference type="GO" id="GO:0046872">
    <property type="term" value="F:metal ion binding"/>
    <property type="evidence" value="ECO:0007669"/>
    <property type="project" value="UniProtKB-KW"/>
</dbReference>
<dbReference type="InterPro" id="IPR036873">
    <property type="entry name" value="Rhodanese-like_dom_sf"/>
</dbReference>
<dbReference type="CDD" id="cd03028">
    <property type="entry name" value="GRX_PICOT_like"/>
    <property type="match status" value="1"/>
</dbReference>
<evidence type="ECO:0000256" key="1">
    <source>
        <dbReference type="ARBA" id="ARBA00022714"/>
    </source>
</evidence>
<sequence>MSSQEPVRQRIESMLASNRIVLFMKGTRDAPSCGFSAATSGVLNDLLDDYFTVDVLADEAIRQGIKEYGNWPTIPQLYVDGELVGGADIVQGMAASGELHKLLGVPEPDRTPPEISISDEAATQIRAALADAEGMGLFLAIDGRYHPQFQLREIQGGEIRVSANGIDVHFDPASAQRARGARIGWTETAQGEGLSIDLPAAPPKVHALDVHALKKLLDEGRVTVIDVRPADERARAPFAGAEVLDAESHARLVKLPVDTPLAFLCHHGNSSRRAAEHFREHGFRSLHNIEGGIDAWSREIDPTVPAY</sequence>
<evidence type="ECO:0000256" key="5">
    <source>
        <dbReference type="ARBA" id="ARBA00023284"/>
    </source>
</evidence>
<dbReference type="InterPro" id="IPR033658">
    <property type="entry name" value="GRX_PICOT-like"/>
</dbReference>
<dbReference type="PANTHER" id="PTHR10293:SF72">
    <property type="entry name" value="MONOTHIOL GLUTAREDOXIN-S14, CHLOROPLASTIC"/>
    <property type="match status" value="1"/>
</dbReference>
<dbReference type="InterPro" id="IPR002109">
    <property type="entry name" value="Glutaredoxin"/>
</dbReference>
<dbReference type="SUPFAM" id="SSF52833">
    <property type="entry name" value="Thioredoxin-like"/>
    <property type="match status" value="1"/>
</dbReference>
<dbReference type="SUPFAM" id="SSF89360">
    <property type="entry name" value="HesB-like domain"/>
    <property type="match status" value="1"/>
</dbReference>
<evidence type="ECO:0000256" key="2">
    <source>
        <dbReference type="ARBA" id="ARBA00022723"/>
    </source>
</evidence>
<dbReference type="PROSITE" id="PS51354">
    <property type="entry name" value="GLUTAREDOXIN_2"/>
    <property type="match status" value="1"/>
</dbReference>
<keyword evidence="8" id="KW-1185">Reference proteome</keyword>
<evidence type="ECO:0000259" key="6">
    <source>
        <dbReference type="PROSITE" id="PS50206"/>
    </source>
</evidence>
<dbReference type="CDD" id="cd00158">
    <property type="entry name" value="RHOD"/>
    <property type="match status" value="1"/>
</dbReference>
<evidence type="ECO:0000256" key="4">
    <source>
        <dbReference type="ARBA" id="ARBA00023014"/>
    </source>
</evidence>